<evidence type="ECO:0000313" key="2">
    <source>
        <dbReference type="Proteomes" id="UP000193411"/>
    </source>
</evidence>
<reference evidence="1 2" key="1">
    <citation type="submission" date="2016-07" db="EMBL/GenBank/DDBJ databases">
        <title>Pervasive Adenine N6-methylation of Active Genes in Fungi.</title>
        <authorList>
            <consortium name="DOE Joint Genome Institute"/>
            <person name="Mondo S.J."/>
            <person name="Dannebaum R.O."/>
            <person name="Kuo R.C."/>
            <person name="Labutti K."/>
            <person name="Haridas S."/>
            <person name="Kuo A."/>
            <person name="Salamov A."/>
            <person name="Ahrendt S.R."/>
            <person name="Lipzen A."/>
            <person name="Sullivan W."/>
            <person name="Andreopoulos W.B."/>
            <person name="Clum A."/>
            <person name="Lindquist E."/>
            <person name="Daum C."/>
            <person name="Ramamoorthy G.K."/>
            <person name="Gryganskyi A."/>
            <person name="Culley D."/>
            <person name="Magnuson J.K."/>
            <person name="James T.Y."/>
            <person name="O'Malley M.A."/>
            <person name="Stajich J.E."/>
            <person name="Spatafora J.W."/>
            <person name="Visel A."/>
            <person name="Grigoriev I.V."/>
        </authorList>
    </citation>
    <scope>NUCLEOTIDE SEQUENCE [LARGE SCALE GENOMIC DNA]</scope>
    <source>
        <strain evidence="1 2">PL171</strain>
    </source>
</reference>
<protein>
    <submittedName>
        <fullName evidence="1">Uncharacterized protein</fullName>
    </submittedName>
</protein>
<proteinExistence type="predicted"/>
<organism evidence="1 2">
    <name type="scientific">Catenaria anguillulae PL171</name>
    <dbReference type="NCBI Taxonomy" id="765915"/>
    <lineage>
        <taxon>Eukaryota</taxon>
        <taxon>Fungi</taxon>
        <taxon>Fungi incertae sedis</taxon>
        <taxon>Blastocladiomycota</taxon>
        <taxon>Blastocladiomycetes</taxon>
        <taxon>Blastocladiales</taxon>
        <taxon>Catenariaceae</taxon>
        <taxon>Catenaria</taxon>
    </lineage>
</organism>
<keyword evidence="2" id="KW-1185">Reference proteome</keyword>
<name>A0A1Y2I1U7_9FUNG</name>
<comment type="caution">
    <text evidence="1">The sequence shown here is derived from an EMBL/GenBank/DDBJ whole genome shotgun (WGS) entry which is preliminary data.</text>
</comment>
<dbReference type="Proteomes" id="UP000193411">
    <property type="component" value="Unassembled WGS sequence"/>
</dbReference>
<evidence type="ECO:0000313" key="1">
    <source>
        <dbReference type="EMBL" id="ORZ40830.1"/>
    </source>
</evidence>
<dbReference type="AlphaFoldDB" id="A0A1Y2I1U7"/>
<gene>
    <name evidence="1" type="ORF">BCR44DRAFT_1509223</name>
</gene>
<sequence length="199" mass="21144">MAATSVASATTRGDDSPAAATVGLDAKSSAGGKRAGLKALLPSSFVERTLFQVAHTIIRDGAIPKTLAWAIAIIEDVQLLSFIFLRSLHSSIPSALESALTLFIVPTTYPSFVVADTLVDSSPASANPLACSNGHVNLQSVMLRVALVVLKVFLASETGAAVWVYMCVAATGFAYQSRLLVMEQPYYDRGMNMFRTVRT</sequence>
<accession>A0A1Y2I1U7</accession>
<dbReference type="EMBL" id="MCFL01000002">
    <property type="protein sequence ID" value="ORZ40830.1"/>
    <property type="molecule type" value="Genomic_DNA"/>
</dbReference>